<organism evidence="12 13">
    <name type="scientific">Physocladia obscura</name>
    <dbReference type="NCBI Taxonomy" id="109957"/>
    <lineage>
        <taxon>Eukaryota</taxon>
        <taxon>Fungi</taxon>
        <taxon>Fungi incertae sedis</taxon>
        <taxon>Chytridiomycota</taxon>
        <taxon>Chytridiomycota incertae sedis</taxon>
        <taxon>Chytridiomycetes</taxon>
        <taxon>Chytridiales</taxon>
        <taxon>Chytriomycetaceae</taxon>
        <taxon>Physocladia</taxon>
    </lineage>
</organism>
<name>A0AAD5XFI2_9FUNG</name>
<feature type="domain" description="ABC transmembrane type-1" evidence="11">
    <location>
        <begin position="101"/>
        <end position="385"/>
    </location>
</feature>
<evidence type="ECO:0000256" key="5">
    <source>
        <dbReference type="ARBA" id="ARBA00022741"/>
    </source>
</evidence>
<feature type="transmembrane region" description="Helical" evidence="9">
    <location>
        <begin position="240"/>
        <end position="266"/>
    </location>
</feature>
<keyword evidence="13" id="KW-1185">Reference proteome</keyword>
<dbReference type="InterPro" id="IPR044726">
    <property type="entry name" value="ABCC_6TM_D2"/>
</dbReference>
<keyword evidence="2" id="KW-0813">Transport</keyword>
<keyword evidence="3 9" id="KW-0812">Transmembrane</keyword>
<dbReference type="Proteomes" id="UP001211907">
    <property type="component" value="Unassembled WGS sequence"/>
</dbReference>
<dbReference type="Gene3D" id="1.20.1560.10">
    <property type="entry name" value="ABC transporter type 1, transmembrane domain"/>
    <property type="match status" value="2"/>
</dbReference>
<evidence type="ECO:0000256" key="7">
    <source>
        <dbReference type="ARBA" id="ARBA00022989"/>
    </source>
</evidence>
<dbReference type="GO" id="GO:0016887">
    <property type="term" value="F:ATP hydrolysis activity"/>
    <property type="evidence" value="ECO:0007669"/>
    <property type="project" value="InterPro"/>
</dbReference>
<feature type="transmembrane region" description="Helical" evidence="9">
    <location>
        <begin position="864"/>
        <end position="883"/>
    </location>
</feature>
<protein>
    <submittedName>
        <fullName evidence="12">Multidrug resistance-associated protein 1</fullName>
    </submittedName>
</protein>
<evidence type="ECO:0000256" key="9">
    <source>
        <dbReference type="SAM" id="Phobius"/>
    </source>
</evidence>
<reference evidence="12" key="1">
    <citation type="submission" date="2020-05" db="EMBL/GenBank/DDBJ databases">
        <title>Phylogenomic resolution of chytrid fungi.</title>
        <authorList>
            <person name="Stajich J.E."/>
            <person name="Amses K."/>
            <person name="Simmons R."/>
            <person name="Seto K."/>
            <person name="Myers J."/>
            <person name="Bonds A."/>
            <person name="Quandt C.A."/>
            <person name="Barry K."/>
            <person name="Liu P."/>
            <person name="Grigoriev I."/>
            <person name="Longcore J.E."/>
            <person name="James T.Y."/>
        </authorList>
    </citation>
    <scope>NUCLEOTIDE SEQUENCE</scope>
    <source>
        <strain evidence="12">JEL0513</strain>
    </source>
</reference>
<evidence type="ECO:0000256" key="6">
    <source>
        <dbReference type="ARBA" id="ARBA00022840"/>
    </source>
</evidence>
<feature type="domain" description="ABC transporter" evidence="10">
    <location>
        <begin position="1043"/>
        <end position="1278"/>
    </location>
</feature>
<comment type="subcellular location">
    <subcellularLocation>
        <location evidence="1">Vacuole membrane</location>
        <topology evidence="1">Multi-pass membrane protein</topology>
    </subcellularLocation>
</comment>
<dbReference type="InterPro" id="IPR003593">
    <property type="entry name" value="AAA+_ATPase"/>
</dbReference>
<dbReference type="InterPro" id="IPR027417">
    <property type="entry name" value="P-loop_NTPase"/>
</dbReference>
<dbReference type="CDD" id="cd03244">
    <property type="entry name" value="ABCC_MRP_domain2"/>
    <property type="match status" value="1"/>
</dbReference>
<evidence type="ECO:0000259" key="11">
    <source>
        <dbReference type="PROSITE" id="PS50929"/>
    </source>
</evidence>
<dbReference type="PROSITE" id="PS00211">
    <property type="entry name" value="ABC_TRANSPORTER_1"/>
    <property type="match status" value="2"/>
</dbReference>
<dbReference type="PROSITE" id="PS50929">
    <property type="entry name" value="ABC_TM1F"/>
    <property type="match status" value="2"/>
</dbReference>
<evidence type="ECO:0000256" key="2">
    <source>
        <dbReference type="ARBA" id="ARBA00022448"/>
    </source>
</evidence>
<dbReference type="GO" id="GO:0140359">
    <property type="term" value="F:ABC-type transporter activity"/>
    <property type="evidence" value="ECO:0007669"/>
    <property type="project" value="InterPro"/>
</dbReference>
<keyword evidence="5" id="KW-0547">Nucleotide-binding</keyword>
<dbReference type="Pfam" id="PF00664">
    <property type="entry name" value="ABC_membrane"/>
    <property type="match status" value="2"/>
</dbReference>
<comment type="caution">
    <text evidence="12">The sequence shown here is derived from an EMBL/GenBank/DDBJ whole genome shotgun (WGS) entry which is preliminary data.</text>
</comment>
<dbReference type="InterPro" id="IPR036640">
    <property type="entry name" value="ABC1_TM_sf"/>
</dbReference>
<dbReference type="SUPFAM" id="SSF90123">
    <property type="entry name" value="ABC transporter transmembrane region"/>
    <property type="match status" value="2"/>
</dbReference>
<feature type="domain" description="ABC transporter" evidence="10">
    <location>
        <begin position="433"/>
        <end position="670"/>
    </location>
</feature>
<evidence type="ECO:0000256" key="1">
    <source>
        <dbReference type="ARBA" id="ARBA00004128"/>
    </source>
</evidence>
<evidence type="ECO:0000256" key="4">
    <source>
        <dbReference type="ARBA" id="ARBA00022737"/>
    </source>
</evidence>
<sequence>MNKTTHPESRESQLSADTISWNAISFATVSWINPVLRLGNKKPLSEEDLPQIGKGEQASNISTWLDEYVKQTEDYSIGKRPKVSLAKLLFPRVLPILITDAIAQIIGIASSTGQSLLIQQILIYLEAKNGLIPSGKQVINNGYVWAIILLCLVVINAISTTISNSVSNVVQLRIRTALINAIYRKALFLSSKSRGKYPAGKINSFITTDTQIMMGLVDSINKIWSTPIQLAISIYYTSTFLGISTTVAAGVFVGLAFLPVAFMSVIQKAFKKYMATMDARTRILREFLYGIKVIKYHAMEEFQEQKVLSAREIQIKALYRITYAFIFMIGILVLQNSLTAPLTFITFAALGNPMNSATIFPALSFLSSLINISGQLPQVLFSVAQSTVSYRRLGTFLLAKELDENDSPVVKPFESHLEESIVYENASFSWETVQDSNASGITHDKKDGGFETPVAEKTENIFKLEEMNLSIKSGSLVAVVGLTGSGKSSLLSSMAGVMRKTGGKATIYGSLSYCSQDHWIISGTIEQNITLMDSSLNGACTQAIHACSLTKDLNTFPNGIKTQIGEKGINLSGGQKARIALARAIANDSDIYILDDPLSALDAHISQSVFEEAIKGPLLSEKTVVIATHLLHVLPQVDRVIVMDQGKILQIGTFQELMTETNSKLAEIMEDYHLDSEAQTLVSKKKNAQEVLKIDVTDDELQEAEDRKTGSVSMSVYYAYLKVIGFTWGAFQILAILILSTLYVVQQLTLSAWTSNYWGFSATTYLTLYSCLGATSSIVSVLNSGYTNVSAVRSSQHFHNMALSGLIATPMSFYDTQPVGRILNRMTNDVRTIDEGFGFVMNSVITQSYTSLAILIIACYSAWQVIPIVAVLVVVLYLVYRYFRNPYRELRRLMAIMQSPLTAHISESLAGFSSILSYKASGRFIQQQMKKLDQSNLSTLLWNHTMFWITLRLNILGSFMTFVIALLGIGGVMPYALVGSSLTQIMLFAPTLQGMLLVIATVEANMVAVERLDFYAHNLPTEKARVLERDSKELNSWPQNGAIEIENLKVAYDSRPDHAVVDGISLNVSAGEKLGVVGRTGSGKSTLMDAFFRLVEAQEGSIKIDGENIENIGLKKLRTSIQMIPQNPTLFDGTVRSNIDLLGNYSDKELWYALECVGMKEYVSSLTEKLDSVITEGGTNLSAGQRQLLCLATVLLKKAKIVIMDEATSSIDAESDKRIQYAIKTHFKEATILSVAHRLNTIAAFDKVLVLENGKIAEFDTPYLLLSNPKSKFSKMLEATGISNSAAVFEISKAHFEKRN</sequence>
<dbReference type="InterPro" id="IPR011527">
    <property type="entry name" value="ABC1_TM_dom"/>
</dbReference>
<dbReference type="SMART" id="SM00382">
    <property type="entry name" value="AAA"/>
    <property type="match status" value="2"/>
</dbReference>
<proteinExistence type="predicted"/>
<dbReference type="EMBL" id="JADGJH010000991">
    <property type="protein sequence ID" value="KAJ3120129.1"/>
    <property type="molecule type" value="Genomic_DNA"/>
</dbReference>
<feature type="transmembrane region" description="Helical" evidence="9">
    <location>
        <begin position="143"/>
        <end position="162"/>
    </location>
</feature>
<dbReference type="SUPFAM" id="SSF52540">
    <property type="entry name" value="P-loop containing nucleoside triphosphate hydrolases"/>
    <property type="match status" value="2"/>
</dbReference>
<feature type="transmembrane region" description="Helical" evidence="9">
    <location>
        <begin position="717"/>
        <end position="745"/>
    </location>
</feature>
<feature type="domain" description="ABC transmembrane type-1" evidence="11">
    <location>
        <begin position="723"/>
        <end position="1004"/>
    </location>
</feature>
<keyword evidence="8 9" id="KW-0472">Membrane</keyword>
<gene>
    <name evidence="12" type="primary">ABCC1_16</name>
    <name evidence="12" type="ORF">HK100_012933</name>
</gene>
<feature type="transmembrane region" description="Helical" evidence="9">
    <location>
        <begin position="757"/>
        <end position="778"/>
    </location>
</feature>
<dbReference type="PROSITE" id="PS50893">
    <property type="entry name" value="ABC_TRANSPORTER_2"/>
    <property type="match status" value="2"/>
</dbReference>
<dbReference type="PANTHER" id="PTHR24223:SF443">
    <property type="entry name" value="MULTIDRUG-RESISTANCE LIKE PROTEIN 1, ISOFORM I"/>
    <property type="match status" value="1"/>
</dbReference>
<dbReference type="Pfam" id="PF00005">
    <property type="entry name" value="ABC_tran"/>
    <property type="match status" value="2"/>
</dbReference>
<dbReference type="InterPro" id="IPR017871">
    <property type="entry name" value="ABC_transporter-like_CS"/>
</dbReference>
<feature type="transmembrane region" description="Helical" evidence="9">
    <location>
        <begin position="317"/>
        <end position="334"/>
    </location>
</feature>
<dbReference type="InterPro" id="IPR050173">
    <property type="entry name" value="ABC_transporter_C-like"/>
</dbReference>
<keyword evidence="6" id="KW-0067">ATP-binding</keyword>
<dbReference type="InterPro" id="IPR003439">
    <property type="entry name" value="ABC_transporter-like_ATP-bd"/>
</dbReference>
<dbReference type="PANTHER" id="PTHR24223">
    <property type="entry name" value="ATP-BINDING CASSETTE SUB-FAMILY C"/>
    <property type="match status" value="1"/>
</dbReference>
<dbReference type="CDD" id="cd18579">
    <property type="entry name" value="ABC_6TM_ABCC_D1"/>
    <property type="match status" value="1"/>
</dbReference>
<keyword evidence="4" id="KW-0677">Repeat</keyword>
<keyword evidence="7 9" id="KW-1133">Transmembrane helix</keyword>
<dbReference type="InterPro" id="IPR044746">
    <property type="entry name" value="ABCC_6TM_D1"/>
</dbReference>
<dbReference type="CDD" id="cd18580">
    <property type="entry name" value="ABC_6TM_ABCC_D2"/>
    <property type="match status" value="1"/>
</dbReference>
<evidence type="ECO:0000313" key="12">
    <source>
        <dbReference type="EMBL" id="KAJ3120129.1"/>
    </source>
</evidence>
<dbReference type="GO" id="GO:0000329">
    <property type="term" value="C:fungal-type vacuole membrane"/>
    <property type="evidence" value="ECO:0007669"/>
    <property type="project" value="UniProtKB-ARBA"/>
</dbReference>
<feature type="transmembrane region" description="Helical" evidence="9">
    <location>
        <begin position="837"/>
        <end position="858"/>
    </location>
</feature>
<dbReference type="GO" id="GO:0005524">
    <property type="term" value="F:ATP binding"/>
    <property type="evidence" value="ECO:0007669"/>
    <property type="project" value="UniProtKB-KW"/>
</dbReference>
<dbReference type="FunFam" id="3.40.50.300:FF:000997">
    <property type="entry name" value="Multidrug resistance-associated protein 1"/>
    <property type="match status" value="1"/>
</dbReference>
<evidence type="ECO:0000259" key="10">
    <source>
        <dbReference type="PROSITE" id="PS50893"/>
    </source>
</evidence>
<accession>A0AAD5XFI2</accession>
<dbReference type="Gene3D" id="3.40.50.300">
    <property type="entry name" value="P-loop containing nucleotide triphosphate hydrolases"/>
    <property type="match status" value="2"/>
</dbReference>
<dbReference type="FunFam" id="3.40.50.300:FF:000630">
    <property type="entry name" value="ATP-binding cassette (ABC) transporter, putative"/>
    <property type="match status" value="1"/>
</dbReference>
<evidence type="ECO:0000256" key="3">
    <source>
        <dbReference type="ARBA" id="ARBA00022692"/>
    </source>
</evidence>
<feature type="transmembrane region" description="Helical" evidence="9">
    <location>
        <begin position="953"/>
        <end position="976"/>
    </location>
</feature>
<dbReference type="FunFam" id="1.20.1560.10:FF:000013">
    <property type="entry name" value="ABC transporter C family member 2"/>
    <property type="match status" value="1"/>
</dbReference>
<evidence type="ECO:0000256" key="8">
    <source>
        <dbReference type="ARBA" id="ARBA00023136"/>
    </source>
</evidence>
<evidence type="ECO:0000313" key="13">
    <source>
        <dbReference type="Proteomes" id="UP001211907"/>
    </source>
</evidence>